<feature type="transmembrane region" description="Helical" evidence="1">
    <location>
        <begin position="164"/>
        <end position="186"/>
    </location>
</feature>
<name>A0A1H2FGH5_9BACT</name>
<gene>
    <name evidence="2" type="ORF">SAMN04487931_104146</name>
</gene>
<protein>
    <submittedName>
        <fullName evidence="2">Uncharacterized protein</fullName>
    </submittedName>
</protein>
<feature type="transmembrane region" description="Helical" evidence="1">
    <location>
        <begin position="63"/>
        <end position="80"/>
    </location>
</feature>
<keyword evidence="3" id="KW-1185">Reference proteome</keyword>
<dbReference type="Proteomes" id="UP000199608">
    <property type="component" value="Unassembled WGS sequence"/>
</dbReference>
<accession>A0A1H2FGH5</accession>
<keyword evidence="1" id="KW-0472">Membrane</keyword>
<sequence>MVKMIQIFPTLVYWIMFLLFAGELVLLLLKKDTIAKWFRHLEILTCLAGVLFIVFVTGRPPLFGPFEACVYIIFVVVLLARGCRGNVFLVNSIVVLLILALVLGKPMAVNDDYYMYDNIWVMLFFDLRLVAAAFFVHVMVLHLTCFFEGFREKAVLLKQARHKILVGALVYLCGEWSGSVWCLNWFGDSWQWSNGFFKASLLFVLVMIVCHMPPAFGNNRLIRTLSGSLPGIFALWMIFYH</sequence>
<organism evidence="2 3">
    <name type="scientific">Desulfobacula phenolica</name>
    <dbReference type="NCBI Taxonomy" id="90732"/>
    <lineage>
        <taxon>Bacteria</taxon>
        <taxon>Pseudomonadati</taxon>
        <taxon>Thermodesulfobacteriota</taxon>
        <taxon>Desulfobacteria</taxon>
        <taxon>Desulfobacterales</taxon>
        <taxon>Desulfobacteraceae</taxon>
        <taxon>Desulfobacula</taxon>
    </lineage>
</organism>
<feature type="transmembrane region" description="Helical" evidence="1">
    <location>
        <begin position="87"/>
        <end position="107"/>
    </location>
</feature>
<feature type="transmembrane region" description="Helical" evidence="1">
    <location>
        <begin position="119"/>
        <end position="143"/>
    </location>
</feature>
<dbReference type="AlphaFoldDB" id="A0A1H2FGH5"/>
<feature type="transmembrane region" description="Helical" evidence="1">
    <location>
        <begin position="12"/>
        <end position="29"/>
    </location>
</feature>
<keyword evidence="1" id="KW-1133">Transmembrane helix</keyword>
<evidence type="ECO:0000256" key="1">
    <source>
        <dbReference type="SAM" id="Phobius"/>
    </source>
</evidence>
<feature type="transmembrane region" description="Helical" evidence="1">
    <location>
        <begin position="41"/>
        <end position="57"/>
    </location>
</feature>
<evidence type="ECO:0000313" key="3">
    <source>
        <dbReference type="Proteomes" id="UP000199608"/>
    </source>
</evidence>
<dbReference type="EMBL" id="FNLL01000004">
    <property type="protein sequence ID" value="SDU06487.1"/>
    <property type="molecule type" value="Genomic_DNA"/>
</dbReference>
<proteinExistence type="predicted"/>
<feature type="transmembrane region" description="Helical" evidence="1">
    <location>
        <begin position="221"/>
        <end position="239"/>
    </location>
</feature>
<reference evidence="3" key="1">
    <citation type="submission" date="2016-10" db="EMBL/GenBank/DDBJ databases">
        <authorList>
            <person name="Varghese N."/>
            <person name="Submissions S."/>
        </authorList>
    </citation>
    <scope>NUCLEOTIDE SEQUENCE [LARGE SCALE GENOMIC DNA]</scope>
    <source>
        <strain evidence="3">DSM 3384</strain>
    </source>
</reference>
<keyword evidence="1" id="KW-0812">Transmembrane</keyword>
<evidence type="ECO:0000313" key="2">
    <source>
        <dbReference type="EMBL" id="SDU06487.1"/>
    </source>
</evidence>
<feature type="transmembrane region" description="Helical" evidence="1">
    <location>
        <begin position="192"/>
        <end position="209"/>
    </location>
</feature>